<comment type="caution">
    <text evidence="4">The sequence shown here is derived from an EMBL/GenBank/DDBJ whole genome shotgun (WGS) entry which is preliminary data.</text>
</comment>
<protein>
    <submittedName>
        <fullName evidence="4">Spore coat U domain-containing protein</fullName>
    </submittedName>
</protein>
<dbReference type="InterPro" id="IPR053167">
    <property type="entry name" value="Spore_coat_component"/>
</dbReference>
<reference evidence="4" key="1">
    <citation type="submission" date="2021-12" db="EMBL/GenBank/DDBJ databases">
        <authorList>
            <person name="Ulrich A."/>
        </authorList>
    </citation>
    <scope>NUCLEOTIDE SEQUENCE</scope>
    <source>
        <strain evidence="4">A1P009</strain>
    </source>
</reference>
<dbReference type="RefSeq" id="WP_232138198.1">
    <property type="nucleotide sequence ID" value="NZ_CP089507.1"/>
</dbReference>
<feature type="compositionally biased region" description="Low complexity" evidence="1">
    <location>
        <begin position="289"/>
        <end position="308"/>
    </location>
</feature>
<evidence type="ECO:0000259" key="3">
    <source>
        <dbReference type="Pfam" id="PF05229"/>
    </source>
</evidence>
<keyword evidence="2" id="KW-0732">Signal</keyword>
<sequence>MIRHLGLCLLLLAAFWVTPTAKAATVCTATSTPMIFPQAGPTQVDSNAVVTVTCNTFGLSLLATARVRMCLNLDGGSVAPAQIVPRRMQNSFGDPLNFQLYSNPAHTVIWGGSAAPGVPAAVQIDLEYGVPVLGGAGTATTTIYGRVPAQSGLAAGTFTNSFAAANAVLTYRYSEALLATPPWPTSCLAGGNGGASTGFPFTASAPVASRCTISTATDLDFGNVPGAIATNRDQTSAVTFTCTGRTAWNVGLDNGIHAAGTTRRMRLGTSANYVRYELYRDAGHSQRWGTTAGTDTASGTGSGGAQTVTVQGRVPAGQMVPAGTYADTVTVTITY</sequence>
<name>A0ABS8UH52_9GAMM</name>
<feature type="chain" id="PRO_5045679789" evidence="2">
    <location>
        <begin position="24"/>
        <end position="335"/>
    </location>
</feature>
<evidence type="ECO:0000313" key="4">
    <source>
        <dbReference type="EMBL" id="MCD9098805.1"/>
    </source>
</evidence>
<organism evidence="4 5">
    <name type="scientific">Luteimonas fraxinea</name>
    <dbReference type="NCBI Taxonomy" id="2901869"/>
    <lineage>
        <taxon>Bacteria</taxon>
        <taxon>Pseudomonadati</taxon>
        <taxon>Pseudomonadota</taxon>
        <taxon>Gammaproteobacteria</taxon>
        <taxon>Lysobacterales</taxon>
        <taxon>Lysobacteraceae</taxon>
        <taxon>Luteimonas</taxon>
    </lineage>
</organism>
<dbReference type="SMART" id="SM00972">
    <property type="entry name" value="SCPU"/>
    <property type="match status" value="2"/>
</dbReference>
<reference evidence="4" key="2">
    <citation type="journal article" date="2022" name="Syst. Appl. Microbiol.">
        <title>Physiological and genomic characterisation of Luteimonas fraxinea sp. nov., a bacterial species associated with trees tolerant to ash dieback.</title>
        <authorList>
            <person name="Ulrich K."/>
            <person name="Becker R."/>
            <person name="Behrendt U."/>
            <person name="Kube M."/>
            <person name="Schneck V."/>
            <person name="Ulrich A."/>
        </authorList>
    </citation>
    <scope>NUCLEOTIDE SEQUENCE</scope>
    <source>
        <strain evidence="4">A1P009</strain>
    </source>
</reference>
<feature type="domain" description="Spore coat protein U/FanG" evidence="3">
    <location>
        <begin position="200"/>
        <end position="332"/>
    </location>
</feature>
<dbReference type="PANTHER" id="PTHR37089">
    <property type="entry name" value="PROTEIN U-RELATED"/>
    <property type="match status" value="1"/>
</dbReference>
<dbReference type="Pfam" id="PF05229">
    <property type="entry name" value="SCPU"/>
    <property type="match status" value="2"/>
</dbReference>
<feature type="region of interest" description="Disordered" evidence="1">
    <location>
        <begin position="287"/>
        <end position="308"/>
    </location>
</feature>
<dbReference type="PANTHER" id="PTHR37089:SF4">
    <property type="entry name" value="EXPORTED PROTEIN"/>
    <property type="match status" value="1"/>
</dbReference>
<feature type="signal peptide" evidence="2">
    <location>
        <begin position="1"/>
        <end position="23"/>
    </location>
</feature>
<dbReference type="Proteomes" id="UP001430360">
    <property type="component" value="Unassembled WGS sequence"/>
</dbReference>
<evidence type="ECO:0000313" key="5">
    <source>
        <dbReference type="Proteomes" id="UP001430360"/>
    </source>
</evidence>
<feature type="domain" description="Spore coat protein U/FanG" evidence="3">
    <location>
        <begin position="15"/>
        <end position="162"/>
    </location>
</feature>
<gene>
    <name evidence="4" type="ORF">LTT95_17920</name>
</gene>
<proteinExistence type="predicted"/>
<dbReference type="InterPro" id="IPR007893">
    <property type="entry name" value="Spore_coat_U/FanG"/>
</dbReference>
<dbReference type="EMBL" id="JAJQKU010000008">
    <property type="protein sequence ID" value="MCD9098805.1"/>
    <property type="molecule type" value="Genomic_DNA"/>
</dbReference>
<accession>A0ABS8UH52</accession>
<keyword evidence="5" id="KW-1185">Reference proteome</keyword>
<evidence type="ECO:0000256" key="1">
    <source>
        <dbReference type="SAM" id="MobiDB-lite"/>
    </source>
</evidence>
<evidence type="ECO:0000256" key="2">
    <source>
        <dbReference type="SAM" id="SignalP"/>
    </source>
</evidence>